<keyword evidence="3" id="KW-1185">Reference proteome</keyword>
<name>A0A6A6QEA0_9PEZI</name>
<protein>
    <submittedName>
        <fullName evidence="2">Uncharacterized protein</fullName>
    </submittedName>
</protein>
<sequence>MLRPVSILCNLKLFCVFLYPFLGPAVPPSSLPFSHIRGSRTHHSILLLSAIILLLLASSQILGVYYSCVFVSLKCMQFVGAYTMFMASTLALHMVGTKLQIELCKSDTHVHGMRNNPKQCLWLFEGPALRDILKLLVDFRGSGICSK</sequence>
<proteinExistence type="predicted"/>
<gene>
    <name evidence="2" type="ORF">BU16DRAFT_154526</name>
</gene>
<evidence type="ECO:0000313" key="3">
    <source>
        <dbReference type="Proteomes" id="UP000799750"/>
    </source>
</evidence>
<dbReference type="Proteomes" id="UP000799750">
    <property type="component" value="Unassembled WGS sequence"/>
</dbReference>
<feature type="transmembrane region" description="Helical" evidence="1">
    <location>
        <begin position="7"/>
        <end position="25"/>
    </location>
</feature>
<keyword evidence="1" id="KW-0812">Transmembrane</keyword>
<feature type="transmembrane region" description="Helical" evidence="1">
    <location>
        <begin position="78"/>
        <end position="96"/>
    </location>
</feature>
<evidence type="ECO:0000256" key="1">
    <source>
        <dbReference type="SAM" id="Phobius"/>
    </source>
</evidence>
<dbReference type="AlphaFoldDB" id="A0A6A6QEA0"/>
<keyword evidence="1" id="KW-0472">Membrane</keyword>
<evidence type="ECO:0000313" key="2">
    <source>
        <dbReference type="EMBL" id="KAF2490481.1"/>
    </source>
</evidence>
<dbReference type="EMBL" id="MU004197">
    <property type="protein sequence ID" value="KAF2490481.1"/>
    <property type="molecule type" value="Genomic_DNA"/>
</dbReference>
<organism evidence="2 3">
    <name type="scientific">Lophium mytilinum</name>
    <dbReference type="NCBI Taxonomy" id="390894"/>
    <lineage>
        <taxon>Eukaryota</taxon>
        <taxon>Fungi</taxon>
        <taxon>Dikarya</taxon>
        <taxon>Ascomycota</taxon>
        <taxon>Pezizomycotina</taxon>
        <taxon>Dothideomycetes</taxon>
        <taxon>Pleosporomycetidae</taxon>
        <taxon>Mytilinidiales</taxon>
        <taxon>Mytilinidiaceae</taxon>
        <taxon>Lophium</taxon>
    </lineage>
</organism>
<keyword evidence="1" id="KW-1133">Transmembrane helix</keyword>
<feature type="transmembrane region" description="Helical" evidence="1">
    <location>
        <begin position="45"/>
        <end position="66"/>
    </location>
</feature>
<reference evidence="2" key="1">
    <citation type="journal article" date="2020" name="Stud. Mycol.">
        <title>101 Dothideomycetes genomes: a test case for predicting lifestyles and emergence of pathogens.</title>
        <authorList>
            <person name="Haridas S."/>
            <person name="Albert R."/>
            <person name="Binder M."/>
            <person name="Bloem J."/>
            <person name="Labutti K."/>
            <person name="Salamov A."/>
            <person name="Andreopoulos B."/>
            <person name="Baker S."/>
            <person name="Barry K."/>
            <person name="Bills G."/>
            <person name="Bluhm B."/>
            <person name="Cannon C."/>
            <person name="Castanera R."/>
            <person name="Culley D."/>
            <person name="Daum C."/>
            <person name="Ezra D."/>
            <person name="Gonzalez J."/>
            <person name="Henrissat B."/>
            <person name="Kuo A."/>
            <person name="Liang C."/>
            <person name="Lipzen A."/>
            <person name="Lutzoni F."/>
            <person name="Magnuson J."/>
            <person name="Mondo S."/>
            <person name="Nolan M."/>
            <person name="Ohm R."/>
            <person name="Pangilinan J."/>
            <person name="Park H.-J."/>
            <person name="Ramirez L."/>
            <person name="Alfaro M."/>
            <person name="Sun H."/>
            <person name="Tritt A."/>
            <person name="Yoshinaga Y."/>
            <person name="Zwiers L.-H."/>
            <person name="Turgeon B."/>
            <person name="Goodwin S."/>
            <person name="Spatafora J."/>
            <person name="Crous P."/>
            <person name="Grigoriev I."/>
        </authorList>
    </citation>
    <scope>NUCLEOTIDE SEQUENCE</scope>
    <source>
        <strain evidence="2">CBS 269.34</strain>
    </source>
</reference>
<accession>A0A6A6QEA0</accession>